<evidence type="ECO:0000313" key="5">
    <source>
        <dbReference type="EMBL" id="SDM83595.1"/>
    </source>
</evidence>
<dbReference type="Pfam" id="PF05593">
    <property type="entry name" value="RHS_repeat"/>
    <property type="match status" value="2"/>
</dbReference>
<dbReference type="PANTHER" id="PTHR32305">
    <property type="match status" value="1"/>
</dbReference>
<dbReference type="InterPro" id="IPR031325">
    <property type="entry name" value="RHS_repeat"/>
</dbReference>
<feature type="signal peptide" evidence="3">
    <location>
        <begin position="1"/>
        <end position="24"/>
    </location>
</feature>
<organism evidence="5 6">
    <name type="scientific">Maricaulis salignorans</name>
    <dbReference type="NCBI Taxonomy" id="144026"/>
    <lineage>
        <taxon>Bacteria</taxon>
        <taxon>Pseudomonadati</taxon>
        <taxon>Pseudomonadota</taxon>
        <taxon>Alphaproteobacteria</taxon>
        <taxon>Maricaulales</taxon>
        <taxon>Maricaulaceae</taxon>
        <taxon>Maricaulis</taxon>
    </lineage>
</organism>
<dbReference type="EMBL" id="FNHG01000025">
    <property type="protein sequence ID" value="SDM83595.1"/>
    <property type="molecule type" value="Genomic_DNA"/>
</dbReference>
<keyword evidence="6" id="KW-1185">Reference proteome</keyword>
<proteinExistence type="predicted"/>
<keyword evidence="1" id="KW-0677">Repeat</keyword>
<dbReference type="InterPro" id="IPR050708">
    <property type="entry name" value="T6SS_VgrG/RHS"/>
</dbReference>
<accession>A0A1G9WHQ2</accession>
<dbReference type="NCBIfam" id="TIGR01643">
    <property type="entry name" value="YD_repeat_2x"/>
    <property type="match status" value="2"/>
</dbReference>
<dbReference type="Proteomes" id="UP000199759">
    <property type="component" value="Unassembled WGS sequence"/>
</dbReference>
<feature type="compositionally biased region" description="Polar residues" evidence="2">
    <location>
        <begin position="825"/>
        <end position="838"/>
    </location>
</feature>
<feature type="domain" description="Teneurin-like YD-shell" evidence="4">
    <location>
        <begin position="1090"/>
        <end position="1338"/>
    </location>
</feature>
<keyword evidence="3" id="KW-0732">Signal</keyword>
<dbReference type="InterPro" id="IPR006530">
    <property type="entry name" value="YD"/>
</dbReference>
<gene>
    <name evidence="5" type="ORF">SAMN04488568_1251</name>
</gene>
<evidence type="ECO:0000313" key="6">
    <source>
        <dbReference type="Proteomes" id="UP000199759"/>
    </source>
</evidence>
<sequence>MLPSLRSSILACVTVLSLAGVPTAAIGQGFPFPPPGGGGGFGGEIVAQVEWDKRLNIEERLQPLGDDLFGDRIDPHTGSIDFLQTDIVIPGNSGLQVALHRRNRQGRLYGQTNAEFGDWEYVVPRIRVVTADIRPWTGDRCSTSFNSQFTSVFTSRSHTIRGSEYSNGVMLEVGGSSEAVLENPRGAPWPSNATHVTNSNWYFTCQGNNTFIGHAPNGQTYRFDRHIVRDAMPGGAFNDGSLNRDTHILAATEVTDQHGNWVRYTYDSSGRLTRIHGNDGRQITLNYSGSSQLVSSASANGRTWTYTYRTSTNTDGTWIPEQYVDGGTILASLTLPDGRAWTFNLDRFQSSTPPSRFCLGMYNLSMTHPSGAQGDFTLRTYALRASYDSRTRQSVMCPFLGAQGPGDPGTGGAYPLVDATAVPVIGIMEKSISGPGLPTATWTYEYEQDTTSGTSLSDPTNWSRVTGPDAVVTFYHRWRDQPEGGAQTRVEVRASAGGPVLEATDTTYIVEARFGDAGPSGLTPIDLSSLPRRTAVQTRNRGGDVYTTDYSYNTNSGSSTYSWGNPVQSLQESNLPGVGQRTTDTEYEHNTSAWILGLPERVVLNGVEFYDVTYDSDGMPTGIDQFGTRVETRSYNGDGTLAWTRDALNRQTSFSSYLRGQPRTITLADSNTIQVAVDNNGWITGVTNARGYTSGYAYNAAGWLTGIDRPSPFADTTIAYTGLGAGIVQTLTTGTVQVTTTHDRLHRPLLVRRQSLTTGGSTYQRTQYDATGRVTFTSLPAATSAAPDGITTQYDSLGRVIETAETVAPYATTLTAYLSGNRTRTTDPMGNITTSTASGYGGPGDGNTVEIAQPMGLTTLMSYDIWGNLLTARQFGSHNGYNVDQTQRYFYDTRFRLCRLSVPENRDTLFGYDNAGQLTGISRGRPVATGCANLTSNFTVDQSWDSRGRLTQIDYPDASPDVDLSYDANGNLVSALRGTTSWTYSYDALDALTGETLALDGRSFASSYTRNANGFITARTSPSGRTINYTPDGFGRATALTIGSSTYASAANYHVNGALTSLSYGNGRQLAIAFNARQLMSDMVVNGGGTLIDLDYSHDANARITTITDHVQASQTRGFGYDGLGRLITASGPWGSGSFDYDPLNNLRGQTLGSRTVEVDYNSLNRVKRVRDSDTGNVWRNYSYDNRGNTASNGQLNWTYDRSEQPVAISGSNSGDFVYDAHRRRVRQTINGETVYSVYDAAGTLVFRNNVTNGETNDFLRLAGRTVVRLSETSSGTAAFFTHGDHLGSPLAATTSSGGLLWREDYTPFGEARQQPVANEEGDSFTGHITDTDTGMVYM</sequence>
<dbReference type="Gene3D" id="2.180.10.10">
    <property type="entry name" value="RHS repeat-associated core"/>
    <property type="match status" value="4"/>
</dbReference>
<evidence type="ECO:0000256" key="2">
    <source>
        <dbReference type="SAM" id="MobiDB-lite"/>
    </source>
</evidence>
<dbReference type="PANTHER" id="PTHR32305:SF15">
    <property type="entry name" value="PROTEIN RHSA-RELATED"/>
    <property type="match status" value="1"/>
</dbReference>
<reference evidence="5 6" key="1">
    <citation type="submission" date="2016-10" db="EMBL/GenBank/DDBJ databases">
        <authorList>
            <person name="de Groot N.N."/>
        </authorList>
    </citation>
    <scope>NUCLEOTIDE SEQUENCE [LARGE SCALE GENOMIC DNA]</scope>
    <source>
        <strain evidence="5 6">DSM 16077</strain>
    </source>
</reference>
<dbReference type="STRING" id="144026.SAMN04488568_1251"/>
<name>A0A1G9WHQ2_9PROT</name>
<dbReference type="Pfam" id="PF25023">
    <property type="entry name" value="TEN_YD-shell"/>
    <property type="match status" value="1"/>
</dbReference>
<protein>
    <submittedName>
        <fullName evidence="5">YD repeat-containing protein</fullName>
    </submittedName>
</protein>
<feature type="region of interest" description="Disordered" evidence="2">
    <location>
        <begin position="825"/>
        <end position="846"/>
    </location>
</feature>
<evidence type="ECO:0000259" key="4">
    <source>
        <dbReference type="Pfam" id="PF25023"/>
    </source>
</evidence>
<feature type="non-terminal residue" evidence="5">
    <location>
        <position position="1339"/>
    </location>
</feature>
<dbReference type="InterPro" id="IPR056823">
    <property type="entry name" value="TEN-like_YD-shell"/>
</dbReference>
<evidence type="ECO:0000256" key="1">
    <source>
        <dbReference type="ARBA" id="ARBA00022737"/>
    </source>
</evidence>
<dbReference type="OrthoDB" id="7620568at2"/>
<feature type="chain" id="PRO_5011615421" evidence="3">
    <location>
        <begin position="25"/>
        <end position="1339"/>
    </location>
</feature>
<evidence type="ECO:0000256" key="3">
    <source>
        <dbReference type="SAM" id="SignalP"/>
    </source>
</evidence>